<comment type="caution">
    <text evidence="2">The sequence shown here is derived from an EMBL/GenBank/DDBJ whole genome shotgun (WGS) entry which is preliminary data.</text>
</comment>
<keyword evidence="3" id="KW-1185">Reference proteome</keyword>
<sequence>MLPPVYPPGAPQVSAAHYAGVVGLRPAAALPQEMTRGARASPAEAPPHARRSPPQAENGLAQRCG</sequence>
<organism evidence="2 3">
    <name type="scientific">Streptomyces zagrosensis</name>
    <dbReference type="NCBI Taxonomy" id="1042984"/>
    <lineage>
        <taxon>Bacteria</taxon>
        <taxon>Bacillati</taxon>
        <taxon>Actinomycetota</taxon>
        <taxon>Actinomycetes</taxon>
        <taxon>Kitasatosporales</taxon>
        <taxon>Streptomycetaceae</taxon>
        <taxon>Streptomyces</taxon>
    </lineage>
</organism>
<evidence type="ECO:0000256" key="1">
    <source>
        <dbReference type="SAM" id="MobiDB-lite"/>
    </source>
</evidence>
<accession>A0A7W9UX78</accession>
<dbReference type="AlphaFoldDB" id="A0A7W9UX78"/>
<feature type="region of interest" description="Disordered" evidence="1">
    <location>
        <begin position="32"/>
        <end position="65"/>
    </location>
</feature>
<dbReference type="EMBL" id="JACHJL010000003">
    <property type="protein sequence ID" value="MBB5934608.1"/>
    <property type="molecule type" value="Genomic_DNA"/>
</dbReference>
<name>A0A7W9UX78_9ACTN</name>
<dbReference type="Proteomes" id="UP000588098">
    <property type="component" value="Unassembled WGS sequence"/>
</dbReference>
<protein>
    <submittedName>
        <fullName evidence="2">Uncharacterized protein</fullName>
    </submittedName>
</protein>
<evidence type="ECO:0000313" key="3">
    <source>
        <dbReference type="Proteomes" id="UP000588098"/>
    </source>
</evidence>
<proteinExistence type="predicted"/>
<evidence type="ECO:0000313" key="2">
    <source>
        <dbReference type="EMBL" id="MBB5934608.1"/>
    </source>
</evidence>
<reference evidence="2 3" key="1">
    <citation type="submission" date="2020-08" db="EMBL/GenBank/DDBJ databases">
        <title>Genomic Encyclopedia of Type Strains, Phase III (KMG-III): the genomes of soil and plant-associated and newly described type strains.</title>
        <authorList>
            <person name="Whitman W."/>
        </authorList>
    </citation>
    <scope>NUCLEOTIDE SEQUENCE [LARGE SCALE GENOMIC DNA]</scope>
    <source>
        <strain evidence="2 3">CECT 8305</strain>
    </source>
</reference>
<gene>
    <name evidence="2" type="ORF">FHS42_001655</name>
</gene>